<dbReference type="AlphaFoldDB" id="A0A5P2DU51"/>
<evidence type="ECO:0000313" key="1">
    <source>
        <dbReference type="EMBL" id="QES57837.1"/>
    </source>
</evidence>
<name>A0A5P2DU51_STRVZ</name>
<dbReference type="SUPFAM" id="SSF56601">
    <property type="entry name" value="beta-lactamase/transpeptidase-like"/>
    <property type="match status" value="1"/>
</dbReference>
<dbReference type="InterPro" id="IPR012338">
    <property type="entry name" value="Beta-lactam/transpept-like"/>
</dbReference>
<dbReference type="RefSeq" id="WP_030648714.1">
    <property type="nucleotide sequence ID" value="NZ_CP029189.1"/>
</dbReference>
<gene>
    <name evidence="1" type="ORF">DEJ51_29785</name>
</gene>
<evidence type="ECO:0008006" key="3">
    <source>
        <dbReference type="Google" id="ProtNLM"/>
    </source>
</evidence>
<evidence type="ECO:0000313" key="2">
    <source>
        <dbReference type="Proteomes" id="UP000324101"/>
    </source>
</evidence>
<organism evidence="1 2">
    <name type="scientific">Streptomyces venezuelae</name>
    <dbReference type="NCBI Taxonomy" id="54571"/>
    <lineage>
        <taxon>Bacteria</taxon>
        <taxon>Bacillati</taxon>
        <taxon>Actinomycetota</taxon>
        <taxon>Actinomycetes</taxon>
        <taxon>Kitasatosporales</taxon>
        <taxon>Streptomycetaceae</taxon>
        <taxon>Streptomyces</taxon>
    </lineage>
</organism>
<reference evidence="1 2" key="1">
    <citation type="submission" date="2018-05" db="EMBL/GenBank/DDBJ databases">
        <title>Streptomyces venezuelae.</title>
        <authorList>
            <person name="Kim W."/>
            <person name="Lee N."/>
            <person name="Cho B.-K."/>
        </authorList>
    </citation>
    <scope>NUCLEOTIDE SEQUENCE [LARGE SCALE GENOMIC DNA]</scope>
    <source>
        <strain evidence="1 2">ATCC 21018</strain>
    </source>
</reference>
<protein>
    <recommendedName>
        <fullName evidence="3">Beta-lactamase-related domain-containing protein</fullName>
    </recommendedName>
</protein>
<sequence length="84" mass="8596">MGVRDWIGHTGEIPGFTATLFYHPGLDATVVVLVNSDVASGGCPPQIPTLAKSRRNGPCDVPANLISAALADALGKPIPPPPTP</sequence>
<dbReference type="EMBL" id="CP029189">
    <property type="protein sequence ID" value="QES57837.1"/>
    <property type="molecule type" value="Genomic_DNA"/>
</dbReference>
<accession>A0A5P2DU51</accession>
<dbReference type="Proteomes" id="UP000324101">
    <property type="component" value="Chromosome"/>
</dbReference>
<dbReference type="Gene3D" id="3.40.710.10">
    <property type="entry name" value="DD-peptidase/beta-lactamase superfamily"/>
    <property type="match status" value="1"/>
</dbReference>
<proteinExistence type="predicted"/>
<dbReference type="GeneID" id="86958277"/>